<organism evidence="2 3">
    <name type="scientific">Actinoplanes auranticolor</name>
    <dbReference type="NCBI Taxonomy" id="47988"/>
    <lineage>
        <taxon>Bacteria</taxon>
        <taxon>Bacillati</taxon>
        <taxon>Actinomycetota</taxon>
        <taxon>Actinomycetes</taxon>
        <taxon>Micromonosporales</taxon>
        <taxon>Micromonosporaceae</taxon>
        <taxon>Actinoplanes</taxon>
    </lineage>
</organism>
<gene>
    <name evidence="2" type="ORF">Aau02nite_51050</name>
</gene>
<dbReference type="AlphaFoldDB" id="A0A919SI62"/>
<dbReference type="Pfam" id="PF12680">
    <property type="entry name" value="SnoaL_2"/>
    <property type="match status" value="1"/>
</dbReference>
<dbReference type="InterPro" id="IPR032710">
    <property type="entry name" value="NTF2-like_dom_sf"/>
</dbReference>
<accession>A0A919SI62</accession>
<dbReference type="SUPFAM" id="SSF54427">
    <property type="entry name" value="NTF2-like"/>
    <property type="match status" value="1"/>
</dbReference>
<evidence type="ECO:0000259" key="1">
    <source>
        <dbReference type="Pfam" id="PF12680"/>
    </source>
</evidence>
<dbReference type="EMBL" id="BOQL01000042">
    <property type="protein sequence ID" value="GIM72451.1"/>
    <property type="molecule type" value="Genomic_DNA"/>
</dbReference>
<name>A0A919SI62_9ACTN</name>
<keyword evidence="3" id="KW-1185">Reference proteome</keyword>
<sequence>MTSLDAVTAWVGNYRRAWESNDPRDIGGLFTDDAAYFTEPYAKPWLGRDEIVAQWLRARDEPGTTTFEWHPLIVTDELAIIEATTVYREPARTYSNMWVLRLDNQGQARQFTEWWMKHPQAE</sequence>
<reference evidence="2" key="1">
    <citation type="submission" date="2021-03" db="EMBL/GenBank/DDBJ databases">
        <title>Whole genome shotgun sequence of Actinoplanes auranticolor NBRC 12245.</title>
        <authorList>
            <person name="Komaki H."/>
            <person name="Tamura T."/>
        </authorList>
    </citation>
    <scope>NUCLEOTIDE SEQUENCE</scope>
    <source>
        <strain evidence="2">NBRC 12245</strain>
    </source>
</reference>
<comment type="caution">
    <text evidence="2">The sequence shown here is derived from an EMBL/GenBank/DDBJ whole genome shotgun (WGS) entry which is preliminary data.</text>
</comment>
<proteinExistence type="predicted"/>
<dbReference type="RefSeq" id="WP_212991061.1">
    <property type="nucleotide sequence ID" value="NZ_BAABEA010000002.1"/>
</dbReference>
<dbReference type="Proteomes" id="UP000681340">
    <property type="component" value="Unassembled WGS sequence"/>
</dbReference>
<evidence type="ECO:0000313" key="3">
    <source>
        <dbReference type="Proteomes" id="UP000681340"/>
    </source>
</evidence>
<protein>
    <recommendedName>
        <fullName evidence="1">SnoaL-like domain-containing protein</fullName>
    </recommendedName>
</protein>
<feature type="domain" description="SnoaL-like" evidence="1">
    <location>
        <begin position="13"/>
        <end position="102"/>
    </location>
</feature>
<dbReference type="InterPro" id="IPR037401">
    <property type="entry name" value="SnoaL-like"/>
</dbReference>
<dbReference type="Gene3D" id="3.10.450.50">
    <property type="match status" value="1"/>
</dbReference>
<evidence type="ECO:0000313" key="2">
    <source>
        <dbReference type="EMBL" id="GIM72451.1"/>
    </source>
</evidence>